<comment type="catalytic activity">
    <reaction evidence="5">
        <text>Hydrolyzes free adenine bases from 7,8-dihydro-8-oxoguanine:adenine mismatched double-stranded DNA, leaving an apurinic site.</text>
        <dbReference type="EC" id="3.2.2.31"/>
    </reaction>
</comment>
<keyword evidence="5" id="KW-0326">Glycosidase</keyword>
<evidence type="ECO:0000259" key="6">
    <source>
        <dbReference type="Pfam" id="PF14815"/>
    </source>
</evidence>
<keyword evidence="2 5" id="KW-0227">DNA damage</keyword>
<accession>A0ABN5X2C4</accession>
<comment type="similarity">
    <text evidence="5">Belongs to the Nth/MutY family.</text>
</comment>
<dbReference type="Pfam" id="PF14815">
    <property type="entry name" value="NUDIX_4"/>
    <property type="match status" value="1"/>
</dbReference>
<sequence length="68" mass="8067">MTRKGRVWLEQRPPSGLWGGLWSLPQFDSHSELNDWLEINAVNPKRDTTSPSFYHTFSHFRLELPRSR</sequence>
<gene>
    <name evidence="7" type="ORF">HORIV_57120</name>
</gene>
<dbReference type="EC" id="3.2.2.31" evidence="5"/>
<evidence type="ECO:0000313" key="8">
    <source>
        <dbReference type="Proteomes" id="UP000289555"/>
    </source>
</evidence>
<dbReference type="SUPFAM" id="SSF55811">
    <property type="entry name" value="Nudix"/>
    <property type="match status" value="1"/>
</dbReference>
<proteinExistence type="inferred from homology"/>
<keyword evidence="5" id="KW-0408">Iron</keyword>
<name>A0ABN5X2C4_9GAMM</name>
<keyword evidence="8" id="KW-1185">Reference proteome</keyword>
<keyword evidence="4" id="KW-0234">DNA repair</keyword>
<dbReference type="InterPro" id="IPR015797">
    <property type="entry name" value="NUDIX_hydrolase-like_dom_sf"/>
</dbReference>
<dbReference type="Proteomes" id="UP000289555">
    <property type="component" value="Chromosome"/>
</dbReference>
<keyword evidence="1" id="KW-0479">Metal-binding</keyword>
<evidence type="ECO:0000256" key="5">
    <source>
        <dbReference type="RuleBase" id="RU365096"/>
    </source>
</evidence>
<evidence type="ECO:0000256" key="3">
    <source>
        <dbReference type="ARBA" id="ARBA00022801"/>
    </source>
</evidence>
<organism evidence="7 8">
    <name type="scientific">Vreelandella olivaria</name>
    <dbReference type="NCBI Taxonomy" id="390919"/>
    <lineage>
        <taxon>Bacteria</taxon>
        <taxon>Pseudomonadati</taxon>
        <taxon>Pseudomonadota</taxon>
        <taxon>Gammaproteobacteria</taxon>
        <taxon>Oceanospirillales</taxon>
        <taxon>Halomonadaceae</taxon>
        <taxon>Vreelandella</taxon>
    </lineage>
</organism>
<evidence type="ECO:0000256" key="4">
    <source>
        <dbReference type="ARBA" id="ARBA00023204"/>
    </source>
</evidence>
<comment type="cofactor">
    <cofactor evidence="5">
        <name>[4Fe-4S] cluster</name>
        <dbReference type="ChEBI" id="CHEBI:49883"/>
    </cofactor>
    <text evidence="5">Binds 1 [4Fe-4S] cluster.</text>
</comment>
<evidence type="ECO:0000256" key="2">
    <source>
        <dbReference type="ARBA" id="ARBA00022763"/>
    </source>
</evidence>
<dbReference type="CDD" id="cd03431">
    <property type="entry name" value="NUDIX_DNA_Glycosylase_C-MutY"/>
    <property type="match status" value="1"/>
</dbReference>
<dbReference type="InterPro" id="IPR029119">
    <property type="entry name" value="MutY_C"/>
</dbReference>
<dbReference type="Gene3D" id="3.90.79.10">
    <property type="entry name" value="Nucleoside Triphosphate Pyrophosphohydrolase"/>
    <property type="match status" value="1"/>
</dbReference>
<feature type="domain" description="Adenine DNA glycosylase C-terminal" evidence="6">
    <location>
        <begin position="3"/>
        <end position="64"/>
    </location>
</feature>
<comment type="function">
    <text evidence="5">Adenine glycosylase active on G-A mispairs.</text>
</comment>
<protein>
    <recommendedName>
        <fullName evidence="5">Adenine DNA glycosylase</fullName>
        <ecNumber evidence="5">3.2.2.31</ecNumber>
    </recommendedName>
</protein>
<dbReference type="EMBL" id="AP019416">
    <property type="protein sequence ID" value="BBI53291.1"/>
    <property type="molecule type" value="Genomic_DNA"/>
</dbReference>
<reference evidence="8" key="1">
    <citation type="journal article" date="2019" name="Microbiol. Resour. Announc.">
        <title>Complete Genome Sequence of Halomonas olivaria, a Moderately Halophilic Bacterium Isolated from Olive Processing Effluents, Obtained by Nanopore Sequencing.</title>
        <authorList>
            <person name="Nagata S."/>
            <person name="Ii K.M."/>
            <person name="Tsukimi T."/>
            <person name="Miura M.C."/>
            <person name="Galipon J."/>
            <person name="Arakawa K."/>
        </authorList>
    </citation>
    <scope>NUCLEOTIDE SEQUENCE [LARGE SCALE GENOMIC DNA]</scope>
    <source>
        <strain evidence="8">TYRC17</strain>
    </source>
</reference>
<keyword evidence="3" id="KW-0378">Hydrolase</keyword>
<evidence type="ECO:0000313" key="7">
    <source>
        <dbReference type="EMBL" id="BBI53291.1"/>
    </source>
</evidence>
<evidence type="ECO:0000256" key="1">
    <source>
        <dbReference type="ARBA" id="ARBA00022723"/>
    </source>
</evidence>